<feature type="region of interest" description="Disordered" evidence="1">
    <location>
        <begin position="71"/>
        <end position="91"/>
    </location>
</feature>
<proteinExistence type="predicted"/>
<feature type="compositionally biased region" description="Basic and acidic residues" evidence="1">
    <location>
        <begin position="72"/>
        <end position="83"/>
    </location>
</feature>
<protein>
    <submittedName>
        <fullName evidence="2">Uncharacterized protein</fullName>
    </submittedName>
</protein>
<evidence type="ECO:0000256" key="1">
    <source>
        <dbReference type="SAM" id="MobiDB-lite"/>
    </source>
</evidence>
<reference evidence="2 3" key="1">
    <citation type="submission" date="2024-01" db="EMBL/GenBank/DDBJ databases">
        <title>The genomes of 5 underutilized Papilionoideae crops provide insights into root nodulation and disease resistanc.</title>
        <authorList>
            <person name="Jiang F."/>
        </authorList>
    </citation>
    <scope>NUCLEOTIDE SEQUENCE [LARGE SCALE GENOMIC DNA]</scope>
    <source>
        <strain evidence="2">DUOXIRENSHENG_FW03</strain>
        <tissue evidence="2">Leaves</tissue>
    </source>
</reference>
<sequence>MATGRDGCGFDPPRPRPRKVRCKFGYKRSGYEILILIPVPVGYFRVRVMAEQVNDIFQVKEATTTILSSGEVVRRTPYRDRGPAHSPRGKH</sequence>
<keyword evidence="3" id="KW-1185">Reference proteome</keyword>
<name>A0AAN9SLU4_PSOTE</name>
<evidence type="ECO:0000313" key="2">
    <source>
        <dbReference type="EMBL" id="KAK7399918.1"/>
    </source>
</evidence>
<dbReference type="Proteomes" id="UP001386955">
    <property type="component" value="Unassembled WGS sequence"/>
</dbReference>
<dbReference type="EMBL" id="JAYMYS010000003">
    <property type="protein sequence ID" value="KAK7399918.1"/>
    <property type="molecule type" value="Genomic_DNA"/>
</dbReference>
<organism evidence="2 3">
    <name type="scientific">Psophocarpus tetragonolobus</name>
    <name type="common">Winged bean</name>
    <name type="synonym">Dolichos tetragonolobus</name>
    <dbReference type="NCBI Taxonomy" id="3891"/>
    <lineage>
        <taxon>Eukaryota</taxon>
        <taxon>Viridiplantae</taxon>
        <taxon>Streptophyta</taxon>
        <taxon>Embryophyta</taxon>
        <taxon>Tracheophyta</taxon>
        <taxon>Spermatophyta</taxon>
        <taxon>Magnoliopsida</taxon>
        <taxon>eudicotyledons</taxon>
        <taxon>Gunneridae</taxon>
        <taxon>Pentapetalae</taxon>
        <taxon>rosids</taxon>
        <taxon>fabids</taxon>
        <taxon>Fabales</taxon>
        <taxon>Fabaceae</taxon>
        <taxon>Papilionoideae</taxon>
        <taxon>50 kb inversion clade</taxon>
        <taxon>NPAAA clade</taxon>
        <taxon>indigoferoid/millettioid clade</taxon>
        <taxon>Phaseoleae</taxon>
        <taxon>Psophocarpus</taxon>
    </lineage>
</organism>
<accession>A0AAN9SLU4</accession>
<evidence type="ECO:0000313" key="3">
    <source>
        <dbReference type="Proteomes" id="UP001386955"/>
    </source>
</evidence>
<gene>
    <name evidence="2" type="ORF">VNO78_11115</name>
</gene>
<comment type="caution">
    <text evidence="2">The sequence shown here is derived from an EMBL/GenBank/DDBJ whole genome shotgun (WGS) entry which is preliminary data.</text>
</comment>
<dbReference type="AlphaFoldDB" id="A0AAN9SLU4"/>